<evidence type="ECO:0000313" key="3">
    <source>
        <dbReference type="Proteomes" id="UP000050525"/>
    </source>
</evidence>
<dbReference type="EMBL" id="AKHW03006003">
    <property type="protein sequence ID" value="KYO24774.1"/>
    <property type="molecule type" value="Genomic_DNA"/>
</dbReference>
<organism evidence="2 3">
    <name type="scientific">Alligator mississippiensis</name>
    <name type="common">American alligator</name>
    <dbReference type="NCBI Taxonomy" id="8496"/>
    <lineage>
        <taxon>Eukaryota</taxon>
        <taxon>Metazoa</taxon>
        <taxon>Chordata</taxon>
        <taxon>Craniata</taxon>
        <taxon>Vertebrata</taxon>
        <taxon>Euteleostomi</taxon>
        <taxon>Archelosauria</taxon>
        <taxon>Archosauria</taxon>
        <taxon>Crocodylia</taxon>
        <taxon>Alligatoridae</taxon>
        <taxon>Alligatorinae</taxon>
        <taxon>Alligator</taxon>
    </lineage>
</organism>
<dbReference type="AlphaFoldDB" id="A0A151MJR9"/>
<sequence>MSLGWPTSANIEQASRGLGDSHTPRTIYKKQQTTGREHRRPTGDGNIPQTQSLLGKEEDPIPEIMRQELREAYPGTCTNRFSSYM</sequence>
<evidence type="ECO:0000256" key="1">
    <source>
        <dbReference type="SAM" id="MobiDB-lite"/>
    </source>
</evidence>
<proteinExistence type="predicted"/>
<dbReference type="Proteomes" id="UP000050525">
    <property type="component" value="Unassembled WGS sequence"/>
</dbReference>
<protein>
    <submittedName>
        <fullName evidence="2">Uncharacterized protein</fullName>
    </submittedName>
</protein>
<accession>A0A151MJR9</accession>
<comment type="caution">
    <text evidence="2">The sequence shown here is derived from an EMBL/GenBank/DDBJ whole genome shotgun (WGS) entry which is preliminary data.</text>
</comment>
<feature type="region of interest" description="Disordered" evidence="1">
    <location>
        <begin position="1"/>
        <end position="59"/>
    </location>
</feature>
<name>A0A151MJR9_ALLMI</name>
<feature type="compositionally biased region" description="Polar residues" evidence="1">
    <location>
        <begin position="1"/>
        <end position="13"/>
    </location>
</feature>
<keyword evidence="3" id="KW-1185">Reference proteome</keyword>
<gene>
    <name evidence="2" type="ORF">Y1Q_0014071</name>
</gene>
<reference evidence="2 3" key="1">
    <citation type="journal article" date="2012" name="Genome Biol.">
        <title>Sequencing three crocodilian genomes to illuminate the evolution of archosaurs and amniotes.</title>
        <authorList>
            <person name="St John J.A."/>
            <person name="Braun E.L."/>
            <person name="Isberg S.R."/>
            <person name="Miles L.G."/>
            <person name="Chong A.Y."/>
            <person name="Gongora J."/>
            <person name="Dalzell P."/>
            <person name="Moran C."/>
            <person name="Bed'hom B."/>
            <person name="Abzhanov A."/>
            <person name="Burgess S.C."/>
            <person name="Cooksey A.M."/>
            <person name="Castoe T.A."/>
            <person name="Crawford N.G."/>
            <person name="Densmore L.D."/>
            <person name="Drew J.C."/>
            <person name="Edwards S.V."/>
            <person name="Faircloth B.C."/>
            <person name="Fujita M.K."/>
            <person name="Greenwold M.J."/>
            <person name="Hoffmann F.G."/>
            <person name="Howard J.M."/>
            <person name="Iguchi T."/>
            <person name="Janes D.E."/>
            <person name="Khan S.Y."/>
            <person name="Kohno S."/>
            <person name="de Koning A.J."/>
            <person name="Lance S.L."/>
            <person name="McCarthy F.M."/>
            <person name="McCormack J.E."/>
            <person name="Merchant M.E."/>
            <person name="Peterson D.G."/>
            <person name="Pollock D.D."/>
            <person name="Pourmand N."/>
            <person name="Raney B.J."/>
            <person name="Roessler K.A."/>
            <person name="Sanford J.R."/>
            <person name="Sawyer R.H."/>
            <person name="Schmidt C.J."/>
            <person name="Triplett E.W."/>
            <person name="Tuberville T.D."/>
            <person name="Venegas-Anaya M."/>
            <person name="Howard J.T."/>
            <person name="Jarvis E.D."/>
            <person name="Guillette L.J.Jr."/>
            <person name="Glenn T.C."/>
            <person name="Green R.E."/>
            <person name="Ray D.A."/>
        </authorList>
    </citation>
    <scope>NUCLEOTIDE SEQUENCE [LARGE SCALE GENOMIC DNA]</scope>
    <source>
        <strain evidence="2">KSC_2009_1</strain>
    </source>
</reference>
<evidence type="ECO:0000313" key="2">
    <source>
        <dbReference type="EMBL" id="KYO24774.1"/>
    </source>
</evidence>